<dbReference type="SMART" id="SM00028">
    <property type="entry name" value="TPR"/>
    <property type="match status" value="1"/>
</dbReference>
<keyword evidence="3" id="KW-1185">Reference proteome</keyword>
<feature type="non-terminal residue" evidence="2">
    <location>
        <position position="1"/>
    </location>
</feature>
<proteinExistence type="predicted"/>
<dbReference type="Proteomes" id="UP000664844">
    <property type="component" value="Unassembled WGS sequence"/>
</dbReference>
<dbReference type="RefSeq" id="WP_207088847.1">
    <property type="nucleotide sequence ID" value="NZ_JAFLQW010000393.1"/>
</dbReference>
<evidence type="ECO:0000256" key="1">
    <source>
        <dbReference type="PROSITE-ProRule" id="PRU00339"/>
    </source>
</evidence>
<feature type="repeat" description="TPR" evidence="1">
    <location>
        <begin position="7"/>
        <end position="40"/>
    </location>
</feature>
<dbReference type="InterPro" id="IPR011990">
    <property type="entry name" value="TPR-like_helical_dom_sf"/>
</dbReference>
<name>A0ABS3FUR6_9CYAN</name>
<protein>
    <submittedName>
        <fullName evidence="2">Tetratricopeptide repeat protein</fullName>
    </submittedName>
</protein>
<reference evidence="2 3" key="1">
    <citation type="submission" date="2021-03" db="EMBL/GenBank/DDBJ databases">
        <title>Metabolic Capacity of the Antarctic Cyanobacterium Phormidium pseudopriestleyi that Sustains Oxygenic Photosynthesis in the Presence of Hydrogen Sulfide.</title>
        <authorList>
            <person name="Lumian J.E."/>
            <person name="Jungblut A.D."/>
            <person name="Dillon M.L."/>
            <person name="Hawes I."/>
            <person name="Doran P.T."/>
            <person name="Mackey T.J."/>
            <person name="Dick G.J."/>
            <person name="Grettenberger C.L."/>
            <person name="Sumner D.Y."/>
        </authorList>
    </citation>
    <scope>NUCLEOTIDE SEQUENCE [LARGE SCALE GENOMIC DNA]</scope>
    <source>
        <strain evidence="2 3">FRX01</strain>
    </source>
</reference>
<dbReference type="Gene3D" id="1.25.40.10">
    <property type="entry name" value="Tetratricopeptide repeat domain"/>
    <property type="match status" value="1"/>
</dbReference>
<accession>A0ABS3FUR6</accession>
<sequence length="65" mass="7552">ALDSDYANAYYNIACLYGLQGDVDLAIQNFQRAIELDSKYRELAKTESDFDRLRKNSRFQALLKE</sequence>
<dbReference type="PROSITE" id="PS50005">
    <property type="entry name" value="TPR"/>
    <property type="match status" value="1"/>
</dbReference>
<dbReference type="NCBIfam" id="NF047558">
    <property type="entry name" value="TPR_END_plus"/>
    <property type="match status" value="1"/>
</dbReference>
<dbReference type="EMBL" id="JAFLQW010000393">
    <property type="protein sequence ID" value="MBO0350366.1"/>
    <property type="molecule type" value="Genomic_DNA"/>
</dbReference>
<comment type="caution">
    <text evidence="2">The sequence shown here is derived from an EMBL/GenBank/DDBJ whole genome shotgun (WGS) entry which is preliminary data.</text>
</comment>
<gene>
    <name evidence="2" type="ORF">J0895_14900</name>
</gene>
<dbReference type="Pfam" id="PF00515">
    <property type="entry name" value="TPR_1"/>
    <property type="match status" value="1"/>
</dbReference>
<evidence type="ECO:0000313" key="3">
    <source>
        <dbReference type="Proteomes" id="UP000664844"/>
    </source>
</evidence>
<dbReference type="PROSITE" id="PS50293">
    <property type="entry name" value="TPR_REGION"/>
    <property type="match status" value="1"/>
</dbReference>
<dbReference type="InterPro" id="IPR019734">
    <property type="entry name" value="TPR_rpt"/>
</dbReference>
<evidence type="ECO:0000313" key="2">
    <source>
        <dbReference type="EMBL" id="MBO0350366.1"/>
    </source>
</evidence>
<dbReference type="SUPFAM" id="SSF48452">
    <property type="entry name" value="TPR-like"/>
    <property type="match status" value="1"/>
</dbReference>
<organism evidence="2 3">
    <name type="scientific">Phormidium pseudopriestleyi FRX01</name>
    <dbReference type="NCBI Taxonomy" id="1759528"/>
    <lineage>
        <taxon>Bacteria</taxon>
        <taxon>Bacillati</taxon>
        <taxon>Cyanobacteriota</taxon>
        <taxon>Cyanophyceae</taxon>
        <taxon>Oscillatoriophycideae</taxon>
        <taxon>Oscillatoriales</taxon>
        <taxon>Oscillatoriaceae</taxon>
        <taxon>Phormidium</taxon>
    </lineage>
</organism>
<keyword evidence="1" id="KW-0802">TPR repeat</keyword>